<evidence type="ECO:0000256" key="4">
    <source>
        <dbReference type="ARBA" id="ARBA00022475"/>
    </source>
</evidence>
<dbReference type="HOGENOM" id="CLU_095321_3_1_4"/>
<dbReference type="Proteomes" id="UP000004207">
    <property type="component" value="Unassembled WGS sequence"/>
</dbReference>
<evidence type="ECO:0000256" key="8">
    <source>
        <dbReference type="ARBA" id="ARBA00022982"/>
    </source>
</evidence>
<comment type="cofactor">
    <cofactor evidence="1">
        <name>heme b</name>
        <dbReference type="ChEBI" id="CHEBI:60344"/>
    </cofactor>
</comment>
<keyword evidence="7" id="KW-0479">Metal-binding</keyword>
<gene>
    <name evidence="15" type="primary">cybB</name>
    <name evidence="15" type="ORF">HMPREF0476_0950</name>
</gene>
<dbReference type="Gene3D" id="1.20.950.20">
    <property type="entry name" value="Transmembrane di-heme cytochromes, Chain C"/>
    <property type="match status" value="1"/>
</dbReference>
<dbReference type="GO" id="GO:0005886">
    <property type="term" value="C:plasma membrane"/>
    <property type="evidence" value="ECO:0007669"/>
    <property type="project" value="UniProtKB-SubCell"/>
</dbReference>
<comment type="caution">
    <text evidence="15">The sequence shown here is derived from an EMBL/GenBank/DDBJ whole genome shotgun (WGS) entry which is preliminary data.</text>
</comment>
<feature type="transmembrane region" description="Helical" evidence="13">
    <location>
        <begin position="40"/>
        <end position="62"/>
    </location>
</feature>
<organism evidence="15 16">
    <name type="scientific">Kingella kingae ATCC 23330</name>
    <dbReference type="NCBI Taxonomy" id="887327"/>
    <lineage>
        <taxon>Bacteria</taxon>
        <taxon>Pseudomonadati</taxon>
        <taxon>Pseudomonadota</taxon>
        <taxon>Betaproteobacteria</taxon>
        <taxon>Neisseriales</taxon>
        <taxon>Neisseriaceae</taxon>
        <taxon>Kingella</taxon>
    </lineage>
</organism>
<keyword evidence="11 13" id="KW-0472">Membrane</keyword>
<sequence>MLKKFNQVLHYNPRLSISNNQQRTQTMKDNQQYYGTISRLLHWSMAAAFAVMLFTAAMWNFNEDYYSLMGLHKSVGFLLMILIVVRVIWAALNVKNRPHGNLIVKLGHLGLYVLMIAVPMVGLIRQYGSARGSLKVFGVEVMGAAPEKIEWMTQIGNMAHGNLAWLLFALAAGHIVMAIVHQVKGEKIINRMAGSRK</sequence>
<evidence type="ECO:0000256" key="7">
    <source>
        <dbReference type="ARBA" id="ARBA00022723"/>
    </source>
</evidence>
<keyword evidence="8" id="KW-0249">Electron transport</keyword>
<evidence type="ECO:0000256" key="6">
    <source>
        <dbReference type="ARBA" id="ARBA00022692"/>
    </source>
</evidence>
<feature type="transmembrane region" description="Helical" evidence="13">
    <location>
        <begin position="106"/>
        <end position="124"/>
    </location>
</feature>
<dbReference type="GO" id="GO:0020037">
    <property type="term" value="F:heme binding"/>
    <property type="evidence" value="ECO:0007669"/>
    <property type="project" value="TreeGrafter"/>
</dbReference>
<evidence type="ECO:0000313" key="16">
    <source>
        <dbReference type="Proteomes" id="UP000004207"/>
    </source>
</evidence>
<dbReference type="EMBL" id="AFHS01000036">
    <property type="protein sequence ID" value="EGK09286.1"/>
    <property type="molecule type" value="Genomic_DNA"/>
</dbReference>
<evidence type="ECO:0000256" key="1">
    <source>
        <dbReference type="ARBA" id="ARBA00001970"/>
    </source>
</evidence>
<protein>
    <submittedName>
        <fullName evidence="15">Cytochrome b561 family protein</fullName>
    </submittedName>
</protein>
<dbReference type="SUPFAM" id="SSF81342">
    <property type="entry name" value="Transmembrane di-heme cytochromes"/>
    <property type="match status" value="1"/>
</dbReference>
<evidence type="ECO:0000256" key="10">
    <source>
        <dbReference type="ARBA" id="ARBA00023004"/>
    </source>
</evidence>
<dbReference type="InterPro" id="IPR052168">
    <property type="entry name" value="Cytochrome_b561_oxidase"/>
</dbReference>
<reference evidence="15 16" key="1">
    <citation type="submission" date="2011-04" db="EMBL/GenBank/DDBJ databases">
        <authorList>
            <person name="Muzny D."/>
            <person name="Qin X."/>
            <person name="Deng J."/>
            <person name="Jiang H."/>
            <person name="Liu Y."/>
            <person name="Qu J."/>
            <person name="Song X.-Z."/>
            <person name="Zhang L."/>
            <person name="Thornton R."/>
            <person name="Coyle M."/>
            <person name="Francisco L."/>
            <person name="Jackson L."/>
            <person name="Javaid M."/>
            <person name="Korchina V."/>
            <person name="Kovar C."/>
            <person name="Mata R."/>
            <person name="Mathew T."/>
            <person name="Ngo R."/>
            <person name="Nguyen L."/>
            <person name="Nguyen N."/>
            <person name="Okwuonu G."/>
            <person name="Ongeri F."/>
            <person name="Pham C."/>
            <person name="Simmons D."/>
            <person name="Wilczek-Boney K."/>
            <person name="Hale W."/>
            <person name="Jakkamsetti A."/>
            <person name="Pham P."/>
            <person name="Ruth R."/>
            <person name="San Lucas F."/>
            <person name="Warren J."/>
            <person name="Zhang J."/>
            <person name="Zhao Z."/>
            <person name="Zhou C."/>
            <person name="Zhu D."/>
            <person name="Lee S."/>
            <person name="Bess C."/>
            <person name="Blankenburg K."/>
            <person name="Forbes L."/>
            <person name="Fu Q."/>
            <person name="Gubbala S."/>
            <person name="Hirani K."/>
            <person name="Jayaseelan J.C."/>
            <person name="Lara F."/>
            <person name="Munidasa M."/>
            <person name="Palculict T."/>
            <person name="Patil S."/>
            <person name="Pu L.-L."/>
            <person name="Saada N."/>
            <person name="Tang L."/>
            <person name="Weissenberger G."/>
            <person name="Zhu Y."/>
            <person name="Hemphill L."/>
            <person name="Shang Y."/>
            <person name="Youmans B."/>
            <person name="Ayvaz T."/>
            <person name="Ross M."/>
            <person name="Santibanez J."/>
            <person name="Aqrawi P."/>
            <person name="Gross S."/>
            <person name="Joshi V."/>
            <person name="Fowler G."/>
            <person name="Nazareth L."/>
            <person name="Reid J."/>
            <person name="Worley K."/>
            <person name="Petrosino J."/>
            <person name="Highlander S."/>
            <person name="Gibbs R."/>
        </authorList>
    </citation>
    <scope>NUCLEOTIDE SEQUENCE [LARGE SCALE GENOMIC DNA]</scope>
    <source>
        <strain evidence="15 16">ATCC 23330</strain>
    </source>
</reference>
<comment type="subcellular location">
    <subcellularLocation>
        <location evidence="2">Cell membrane</location>
        <topology evidence="2">Multi-pass membrane protein</topology>
    </subcellularLocation>
</comment>
<dbReference type="eggNOG" id="COG3038">
    <property type="taxonomic scope" value="Bacteria"/>
</dbReference>
<dbReference type="Pfam" id="PF01292">
    <property type="entry name" value="Ni_hydr_CYTB"/>
    <property type="match status" value="1"/>
</dbReference>
<dbReference type="AlphaFoldDB" id="F5S6W7"/>
<dbReference type="GO" id="GO:0046872">
    <property type="term" value="F:metal ion binding"/>
    <property type="evidence" value="ECO:0007669"/>
    <property type="project" value="UniProtKB-KW"/>
</dbReference>
<keyword evidence="5" id="KW-0349">Heme</keyword>
<dbReference type="InterPro" id="IPR011577">
    <property type="entry name" value="Cyt_b561_bac/Ni-Hgenase"/>
</dbReference>
<evidence type="ECO:0000256" key="11">
    <source>
        <dbReference type="ARBA" id="ARBA00023136"/>
    </source>
</evidence>
<name>F5S6W7_KINKI</name>
<keyword evidence="16" id="KW-1185">Reference proteome</keyword>
<dbReference type="GO" id="GO:0009055">
    <property type="term" value="F:electron transfer activity"/>
    <property type="evidence" value="ECO:0007669"/>
    <property type="project" value="InterPro"/>
</dbReference>
<accession>F5S6W7</accession>
<evidence type="ECO:0000256" key="9">
    <source>
        <dbReference type="ARBA" id="ARBA00022989"/>
    </source>
</evidence>
<dbReference type="PANTHER" id="PTHR30529:SF1">
    <property type="entry name" value="CYTOCHROME B561 HOMOLOG 2"/>
    <property type="match status" value="1"/>
</dbReference>
<evidence type="ECO:0000256" key="13">
    <source>
        <dbReference type="SAM" id="Phobius"/>
    </source>
</evidence>
<dbReference type="PANTHER" id="PTHR30529">
    <property type="entry name" value="CYTOCHROME B561"/>
    <property type="match status" value="1"/>
</dbReference>
<keyword evidence="10" id="KW-0408">Iron</keyword>
<proteinExistence type="inferred from homology"/>
<feature type="transmembrane region" description="Helical" evidence="13">
    <location>
        <begin position="74"/>
        <end position="94"/>
    </location>
</feature>
<evidence type="ECO:0000256" key="2">
    <source>
        <dbReference type="ARBA" id="ARBA00004651"/>
    </source>
</evidence>
<keyword evidence="4" id="KW-1003">Cell membrane</keyword>
<dbReference type="GO" id="GO:0022904">
    <property type="term" value="P:respiratory electron transport chain"/>
    <property type="evidence" value="ECO:0007669"/>
    <property type="project" value="InterPro"/>
</dbReference>
<evidence type="ECO:0000313" key="15">
    <source>
        <dbReference type="EMBL" id="EGK09286.1"/>
    </source>
</evidence>
<dbReference type="InterPro" id="IPR016174">
    <property type="entry name" value="Di-haem_cyt_TM"/>
</dbReference>
<feature type="transmembrane region" description="Helical" evidence="13">
    <location>
        <begin position="163"/>
        <end position="183"/>
    </location>
</feature>
<evidence type="ECO:0000256" key="12">
    <source>
        <dbReference type="ARBA" id="ARBA00037975"/>
    </source>
</evidence>
<keyword evidence="9 13" id="KW-1133">Transmembrane helix</keyword>
<feature type="domain" description="Cytochrome b561 bacterial/Ni-hydrogenase" evidence="14">
    <location>
        <begin position="34"/>
        <end position="193"/>
    </location>
</feature>
<evidence type="ECO:0000259" key="14">
    <source>
        <dbReference type="Pfam" id="PF01292"/>
    </source>
</evidence>
<evidence type="ECO:0000256" key="5">
    <source>
        <dbReference type="ARBA" id="ARBA00022617"/>
    </source>
</evidence>
<keyword evidence="3" id="KW-0813">Transport</keyword>
<evidence type="ECO:0000256" key="3">
    <source>
        <dbReference type="ARBA" id="ARBA00022448"/>
    </source>
</evidence>
<comment type="similarity">
    <text evidence="12">Belongs to the cytochrome b561 family.</text>
</comment>
<keyword evidence="6 13" id="KW-0812">Transmembrane</keyword>